<dbReference type="AlphaFoldDB" id="A0A9N9B0K1"/>
<name>A0A9N9B0K1_9GLOM</name>
<reference evidence="1" key="1">
    <citation type="submission" date="2021-06" db="EMBL/GenBank/DDBJ databases">
        <authorList>
            <person name="Kallberg Y."/>
            <person name="Tangrot J."/>
            <person name="Rosling A."/>
        </authorList>
    </citation>
    <scope>NUCLEOTIDE SEQUENCE</scope>
    <source>
        <strain evidence="1">FL130A</strain>
    </source>
</reference>
<comment type="caution">
    <text evidence="1">The sequence shown here is derived from an EMBL/GenBank/DDBJ whole genome shotgun (WGS) entry which is preliminary data.</text>
</comment>
<dbReference type="Proteomes" id="UP000789508">
    <property type="component" value="Unassembled WGS sequence"/>
</dbReference>
<dbReference type="EMBL" id="CAJVPS010001827">
    <property type="protein sequence ID" value="CAG8551483.1"/>
    <property type="molecule type" value="Genomic_DNA"/>
</dbReference>
<evidence type="ECO:0000313" key="1">
    <source>
        <dbReference type="EMBL" id="CAG8551483.1"/>
    </source>
</evidence>
<evidence type="ECO:0000313" key="2">
    <source>
        <dbReference type="Proteomes" id="UP000789508"/>
    </source>
</evidence>
<protein>
    <submittedName>
        <fullName evidence="1">2427_t:CDS:1</fullName>
    </submittedName>
</protein>
<accession>A0A9N9B0K1</accession>
<dbReference type="OrthoDB" id="37721at2759"/>
<gene>
    <name evidence="1" type="ORF">ALEPTO_LOCUS5897</name>
</gene>
<organism evidence="1 2">
    <name type="scientific">Ambispora leptoticha</name>
    <dbReference type="NCBI Taxonomy" id="144679"/>
    <lineage>
        <taxon>Eukaryota</taxon>
        <taxon>Fungi</taxon>
        <taxon>Fungi incertae sedis</taxon>
        <taxon>Mucoromycota</taxon>
        <taxon>Glomeromycotina</taxon>
        <taxon>Glomeromycetes</taxon>
        <taxon>Archaeosporales</taxon>
        <taxon>Ambisporaceae</taxon>
        <taxon>Ambispora</taxon>
    </lineage>
</organism>
<proteinExistence type="predicted"/>
<sequence>MVIVEPLELIQVFRNFEDAASPWEQTGPGRDDRSESFKVESLLAKPAAETERNNVLIVKALVDIDK</sequence>
<keyword evidence="2" id="KW-1185">Reference proteome</keyword>